<reference evidence="3" key="1">
    <citation type="submission" date="2016-09" db="EMBL/GenBank/DDBJ databases">
        <authorList>
            <person name="Greninger A.L."/>
            <person name="Jerome K.R."/>
            <person name="Mcnair B."/>
            <person name="Wallis C."/>
            <person name="Fang F."/>
        </authorList>
    </citation>
    <scope>NUCLEOTIDE SEQUENCE [LARGE SCALE GENOMIC DNA]</scope>
    <source>
        <strain evidence="3">M6</strain>
    </source>
</reference>
<feature type="compositionally biased region" description="Polar residues" evidence="1">
    <location>
        <begin position="1"/>
        <end position="21"/>
    </location>
</feature>
<sequence>MSHPNDQSNRTTADARGSTTADGKVYYSTPFGDTKDGRQQLFLLQRDGVQYVPAFRSVESMKAFYERMNRAAFVIIEGGVQTVLETNRTIDFLKNAGVVIEPLSEQPVVIMPSS</sequence>
<evidence type="ECO:0000256" key="1">
    <source>
        <dbReference type="SAM" id="MobiDB-lite"/>
    </source>
</evidence>
<keyword evidence="3" id="KW-1185">Reference proteome</keyword>
<feature type="region of interest" description="Disordered" evidence="1">
    <location>
        <begin position="1"/>
        <end position="31"/>
    </location>
</feature>
<gene>
    <name evidence="2" type="ORF">BHQ18_09320</name>
</gene>
<proteinExistence type="predicted"/>
<dbReference type="OrthoDB" id="4730712at2"/>
<dbReference type="RefSeq" id="WP_069413287.1">
    <property type="nucleotide sequence ID" value="NZ_JACKUL010000026.1"/>
</dbReference>
<protein>
    <recommendedName>
        <fullName evidence="4">SseB protein N-terminal domain-containing protein</fullName>
    </recommendedName>
</protein>
<dbReference type="EMBL" id="MIHA01000005">
    <property type="protein sequence ID" value="ODQ90897.1"/>
    <property type="molecule type" value="Genomic_DNA"/>
</dbReference>
<name>A0A1E3RNB1_MYCFV</name>
<dbReference type="Proteomes" id="UP000094053">
    <property type="component" value="Unassembled WGS sequence"/>
</dbReference>
<evidence type="ECO:0008006" key="4">
    <source>
        <dbReference type="Google" id="ProtNLM"/>
    </source>
</evidence>
<comment type="caution">
    <text evidence="2">The sequence shown here is derived from an EMBL/GenBank/DDBJ whole genome shotgun (WGS) entry which is preliminary data.</text>
</comment>
<organism evidence="2 3">
    <name type="scientific">Mycolicibacterium flavescens</name>
    <name type="common">Mycobacterium flavescens</name>
    <dbReference type="NCBI Taxonomy" id="1776"/>
    <lineage>
        <taxon>Bacteria</taxon>
        <taxon>Bacillati</taxon>
        <taxon>Actinomycetota</taxon>
        <taxon>Actinomycetes</taxon>
        <taxon>Mycobacteriales</taxon>
        <taxon>Mycobacteriaceae</taxon>
        <taxon>Mycolicibacterium</taxon>
    </lineage>
</organism>
<evidence type="ECO:0000313" key="3">
    <source>
        <dbReference type="Proteomes" id="UP000094053"/>
    </source>
</evidence>
<dbReference type="AlphaFoldDB" id="A0A1E3RNB1"/>
<accession>A0A1E3RNB1</accession>
<evidence type="ECO:0000313" key="2">
    <source>
        <dbReference type="EMBL" id="ODQ90897.1"/>
    </source>
</evidence>